<sequence length="113" mass="12366">MACGGAVAGTHLYCPELRGAAERMSSREMVSWSFSEDTVTITSGPKSSSFHTTMALRGWSNWLPPSGIREIVTYDSKRWHIAVQLQRIRVGMCCSSPSGIFIGVLSECLPRNA</sequence>
<keyword evidence="2" id="KW-1185">Reference proteome</keyword>
<proteinExistence type="predicted"/>
<accession>A0AAW0SLV6</accession>
<evidence type="ECO:0000313" key="1">
    <source>
        <dbReference type="EMBL" id="KAK8376066.1"/>
    </source>
</evidence>
<name>A0AAW0SLV6_SCYPA</name>
<evidence type="ECO:0000313" key="2">
    <source>
        <dbReference type="Proteomes" id="UP001487740"/>
    </source>
</evidence>
<gene>
    <name evidence="1" type="ORF">O3P69_008647</name>
</gene>
<comment type="caution">
    <text evidence="1">The sequence shown here is derived from an EMBL/GenBank/DDBJ whole genome shotgun (WGS) entry which is preliminary data.</text>
</comment>
<dbReference type="Proteomes" id="UP001487740">
    <property type="component" value="Unassembled WGS sequence"/>
</dbReference>
<reference evidence="1 2" key="1">
    <citation type="submission" date="2023-03" db="EMBL/GenBank/DDBJ databases">
        <title>High-quality genome of Scylla paramamosain provides insights in environmental adaptation.</title>
        <authorList>
            <person name="Zhang L."/>
        </authorList>
    </citation>
    <scope>NUCLEOTIDE SEQUENCE [LARGE SCALE GENOMIC DNA]</scope>
    <source>
        <strain evidence="1">LZ_2023a</strain>
        <tissue evidence="1">Muscle</tissue>
    </source>
</reference>
<protein>
    <submittedName>
        <fullName evidence="1">Uncharacterized protein</fullName>
    </submittedName>
</protein>
<organism evidence="1 2">
    <name type="scientific">Scylla paramamosain</name>
    <name type="common">Mud crab</name>
    <dbReference type="NCBI Taxonomy" id="85552"/>
    <lineage>
        <taxon>Eukaryota</taxon>
        <taxon>Metazoa</taxon>
        <taxon>Ecdysozoa</taxon>
        <taxon>Arthropoda</taxon>
        <taxon>Crustacea</taxon>
        <taxon>Multicrustacea</taxon>
        <taxon>Malacostraca</taxon>
        <taxon>Eumalacostraca</taxon>
        <taxon>Eucarida</taxon>
        <taxon>Decapoda</taxon>
        <taxon>Pleocyemata</taxon>
        <taxon>Brachyura</taxon>
        <taxon>Eubrachyura</taxon>
        <taxon>Portunoidea</taxon>
        <taxon>Portunidae</taxon>
        <taxon>Portuninae</taxon>
        <taxon>Scylla</taxon>
    </lineage>
</organism>
<dbReference type="AlphaFoldDB" id="A0AAW0SLV6"/>
<dbReference type="EMBL" id="JARAKH010000049">
    <property type="protein sequence ID" value="KAK8376066.1"/>
    <property type="molecule type" value="Genomic_DNA"/>
</dbReference>